<proteinExistence type="inferred from homology"/>
<organism evidence="7">
    <name type="scientific">Theileria annulata</name>
    <dbReference type="NCBI Taxonomy" id="5874"/>
    <lineage>
        <taxon>Eukaryota</taxon>
        <taxon>Sar</taxon>
        <taxon>Alveolata</taxon>
        <taxon>Apicomplexa</taxon>
        <taxon>Aconoidasida</taxon>
        <taxon>Piroplasmida</taxon>
        <taxon>Theileriidae</taxon>
        <taxon>Theileria</taxon>
    </lineage>
</organism>
<sequence length="162" mass="18572">MSTLARRRIVQDISRITKDPPKGTNALPFSDNMMYCHAIINGSEGTIWECGTFHLIIKFTEDYPTKPPVVRFLSKMFHPNIYFDGSICLDILQNQWTPMYDVSSILISIQSLLNDPNPMSPANTEASKIYTDDFFLYQTRVLQCVEDSWHVPTLTESFLEAL</sequence>
<dbReference type="Pfam" id="PF00179">
    <property type="entry name" value="UQ_con"/>
    <property type="match status" value="1"/>
</dbReference>
<dbReference type="InterPro" id="IPR016135">
    <property type="entry name" value="UBQ-conjugating_enzyme/RWD"/>
</dbReference>
<evidence type="ECO:0000256" key="1">
    <source>
        <dbReference type="ARBA" id="ARBA00022679"/>
    </source>
</evidence>
<evidence type="ECO:0000313" key="7">
    <source>
        <dbReference type="EMBL" id="SVP91945.1"/>
    </source>
</evidence>
<dbReference type="FunFam" id="3.10.110.10:FF:000090">
    <property type="entry name" value="Ubiquitin-conjugating enzyme E2-17 kDa"/>
    <property type="match status" value="1"/>
</dbReference>
<dbReference type="InterPro" id="IPR023313">
    <property type="entry name" value="UBQ-conjugating_AS"/>
</dbReference>
<evidence type="ECO:0000256" key="3">
    <source>
        <dbReference type="PROSITE-ProRule" id="PRU10133"/>
    </source>
</evidence>
<gene>
    <name evidence="6" type="ORF">TAT_000187900</name>
    <name evidence="7" type="ORF">TAV_000188100</name>
</gene>
<accession>A0A3B0MQF1</accession>
<dbReference type="InterPro" id="IPR000608">
    <property type="entry name" value="UBC"/>
</dbReference>
<dbReference type="PANTHER" id="PTHR24067">
    <property type="entry name" value="UBIQUITIN-CONJUGATING ENZYME E2"/>
    <property type="match status" value="1"/>
</dbReference>
<keyword evidence="4" id="KW-0547">Nucleotide-binding</keyword>
<reference evidence="7" key="1">
    <citation type="submission" date="2018-07" db="EMBL/GenBank/DDBJ databases">
        <authorList>
            <person name="Quirk P.G."/>
            <person name="Krulwich T.A."/>
        </authorList>
    </citation>
    <scope>NUCLEOTIDE SEQUENCE</scope>
    <source>
        <strain evidence="7">Anand</strain>
    </source>
</reference>
<dbReference type="EMBL" id="UIVS01000002">
    <property type="protein sequence ID" value="SVP91945.1"/>
    <property type="molecule type" value="Genomic_DNA"/>
</dbReference>
<dbReference type="CDD" id="cd23790">
    <property type="entry name" value="UBCc_UBE2A_2B"/>
    <property type="match status" value="1"/>
</dbReference>
<evidence type="ECO:0000313" key="6">
    <source>
        <dbReference type="EMBL" id="SVP91688.1"/>
    </source>
</evidence>
<feature type="domain" description="UBC core" evidence="5">
    <location>
        <begin position="4"/>
        <end position="150"/>
    </location>
</feature>
<name>A0A3B0MQF1_THEAN</name>
<dbReference type="AlphaFoldDB" id="A0A3B0MQF1"/>
<keyword evidence="4" id="KW-0067">ATP-binding</keyword>
<keyword evidence="1" id="KW-0808">Transferase</keyword>
<dbReference type="GO" id="GO:0016740">
    <property type="term" value="F:transferase activity"/>
    <property type="evidence" value="ECO:0007669"/>
    <property type="project" value="UniProtKB-KW"/>
</dbReference>
<evidence type="ECO:0000256" key="4">
    <source>
        <dbReference type="RuleBase" id="RU362109"/>
    </source>
</evidence>
<dbReference type="PROSITE" id="PS50127">
    <property type="entry name" value="UBC_2"/>
    <property type="match status" value="1"/>
</dbReference>
<protein>
    <submittedName>
        <fullName evidence="7">Ubiquitin-conjugating enzyme E2, putative</fullName>
    </submittedName>
</protein>
<dbReference type="InterPro" id="IPR050113">
    <property type="entry name" value="Ub_conjugating_enzyme"/>
</dbReference>
<feature type="active site" description="Glycyl thioester intermediate" evidence="3">
    <location>
        <position position="88"/>
    </location>
</feature>
<dbReference type="EMBL" id="UIVT01000002">
    <property type="protein sequence ID" value="SVP91688.1"/>
    <property type="molecule type" value="Genomic_DNA"/>
</dbReference>
<dbReference type="VEuPathDB" id="PiroplasmaDB:TA12340"/>
<keyword evidence="2 4" id="KW-0833">Ubl conjugation pathway</keyword>
<dbReference type="GO" id="GO:0005524">
    <property type="term" value="F:ATP binding"/>
    <property type="evidence" value="ECO:0007669"/>
    <property type="project" value="UniProtKB-UniRule"/>
</dbReference>
<dbReference type="Gene3D" id="3.10.110.10">
    <property type="entry name" value="Ubiquitin Conjugating Enzyme"/>
    <property type="match status" value="1"/>
</dbReference>
<dbReference type="SMART" id="SM00212">
    <property type="entry name" value="UBCc"/>
    <property type="match status" value="1"/>
</dbReference>
<dbReference type="SUPFAM" id="SSF54495">
    <property type="entry name" value="UBC-like"/>
    <property type="match status" value="1"/>
</dbReference>
<evidence type="ECO:0000259" key="5">
    <source>
        <dbReference type="PROSITE" id="PS50127"/>
    </source>
</evidence>
<comment type="similarity">
    <text evidence="4">Belongs to the ubiquitin-conjugating enzyme family.</text>
</comment>
<evidence type="ECO:0000256" key="2">
    <source>
        <dbReference type="ARBA" id="ARBA00022786"/>
    </source>
</evidence>
<dbReference type="PROSITE" id="PS00183">
    <property type="entry name" value="UBC_1"/>
    <property type="match status" value="1"/>
</dbReference>